<evidence type="ECO:0000259" key="5">
    <source>
        <dbReference type="Pfam" id="PF13439"/>
    </source>
</evidence>
<evidence type="ECO:0000313" key="6">
    <source>
        <dbReference type="EMBL" id="SEL59879.1"/>
    </source>
</evidence>
<dbReference type="Gene3D" id="3.40.50.150">
    <property type="entry name" value="Vaccinia Virus protein VP39"/>
    <property type="match status" value="1"/>
</dbReference>
<proteinExistence type="predicted"/>
<evidence type="ECO:0000313" key="7">
    <source>
        <dbReference type="Proteomes" id="UP000199256"/>
    </source>
</evidence>
<reference evidence="7" key="1">
    <citation type="submission" date="2016-10" db="EMBL/GenBank/DDBJ databases">
        <authorList>
            <person name="Varghese N."/>
            <person name="Submissions S."/>
        </authorList>
    </citation>
    <scope>NUCLEOTIDE SEQUENCE [LARGE SCALE GENOMIC DNA]</scope>
    <source>
        <strain evidence="7">DSM 241</strain>
    </source>
</reference>
<organism evidence="6 7">
    <name type="scientific">Ectothiorhodospira marina</name>
    <dbReference type="NCBI Taxonomy" id="1396821"/>
    <lineage>
        <taxon>Bacteria</taxon>
        <taxon>Pseudomonadati</taxon>
        <taxon>Pseudomonadota</taxon>
        <taxon>Gammaproteobacteria</taxon>
        <taxon>Chromatiales</taxon>
        <taxon>Ectothiorhodospiraceae</taxon>
        <taxon>Ectothiorhodospira</taxon>
    </lineage>
</organism>
<evidence type="ECO:0000259" key="4">
    <source>
        <dbReference type="Pfam" id="PF08241"/>
    </source>
</evidence>
<dbReference type="InterPro" id="IPR028098">
    <property type="entry name" value="Glyco_trans_4-like_N"/>
</dbReference>
<protein>
    <submittedName>
        <fullName evidence="6">Glycosyltransferase involved in cell wall bisynthesis</fullName>
    </submittedName>
</protein>
<dbReference type="PANTHER" id="PTHR12526:SF510">
    <property type="entry name" value="D-INOSITOL 3-PHOSPHATE GLYCOSYLTRANSFERASE"/>
    <property type="match status" value="1"/>
</dbReference>
<dbReference type="EMBL" id="FOAA01000023">
    <property type="protein sequence ID" value="SEL59879.1"/>
    <property type="molecule type" value="Genomic_DNA"/>
</dbReference>
<dbReference type="GO" id="GO:0016757">
    <property type="term" value="F:glycosyltransferase activity"/>
    <property type="evidence" value="ECO:0007669"/>
    <property type="project" value="UniProtKB-KW"/>
</dbReference>
<dbReference type="GO" id="GO:1901135">
    <property type="term" value="P:carbohydrate derivative metabolic process"/>
    <property type="evidence" value="ECO:0007669"/>
    <property type="project" value="UniProtKB-ARBA"/>
</dbReference>
<dbReference type="CDD" id="cd02440">
    <property type="entry name" value="AdoMet_MTases"/>
    <property type="match status" value="1"/>
</dbReference>
<dbReference type="InterPro" id="IPR013216">
    <property type="entry name" value="Methyltransf_11"/>
</dbReference>
<dbReference type="InterPro" id="IPR001296">
    <property type="entry name" value="Glyco_trans_1"/>
</dbReference>
<sequence length="652" mass="73223">MPDSSRPRLLVLTSTFPRWADDPEPAFVLELTRRLADRFQVHVLAPHAPGAASLESLAGLTVHRFRYAPEGWQTLTYEGGILARLQARPGRLALVPLFLLAEAWAIRRLLRRHRFAAIHSHWIIPQTLALRLATLGMRNPPPAICTSHGGDLFGLQGRFLAAVKHWALRRCTGLTVVSRAMVPAARTLAPHLEPRIIPMGTDLRDTFTPAPQPPRDPHRILFVGRLVEKKGVHTLLNALARLLPRYPQLHLDLVGQGPDEATLRARSESPDLAGKVSFLGGIPHHRLPDHYRRAAVTVVPSVVAEGGDQEGFGLVLVEAMGCGCPVIVSDLPAIQDIAPDDTFALRAPPGDADALAQALEQTLQNPAQAQQRAEKALAYVRERFGWENVSKGYGELLDRERDLPNKSSHMKKRLPHAAVNLSSRQKKAYKIERLLQLEPDNGPFRLLEVGTGSGGIAHYFATHHQLDCDVDAVDVMDQRIIQEGFRFYLLKDTDLPFPDETYDVIISNHVIEHVGQWLEQENHLSEIKRVLKPNGVAYLAVPNRWMIMEPHYKLPFLSWLPRPLRTPYLKASGREHFYDCEPLTASRIKKLTKAANLVPTDITHHAFRETLKIEDKNSNKAIPLRWLARRSDRTLARLTPISPTLVYLLHRH</sequence>
<dbReference type="SUPFAM" id="SSF53335">
    <property type="entry name" value="S-adenosyl-L-methionine-dependent methyltransferases"/>
    <property type="match status" value="1"/>
</dbReference>
<keyword evidence="7" id="KW-1185">Reference proteome</keyword>
<gene>
    <name evidence="6" type="ORF">SAMN05444515_12323</name>
</gene>
<dbReference type="Pfam" id="PF08241">
    <property type="entry name" value="Methyltransf_11"/>
    <property type="match status" value="1"/>
</dbReference>
<accession>A0A1H7RIF1</accession>
<dbReference type="Proteomes" id="UP000199256">
    <property type="component" value="Unassembled WGS sequence"/>
</dbReference>
<dbReference type="InterPro" id="IPR029063">
    <property type="entry name" value="SAM-dependent_MTases_sf"/>
</dbReference>
<dbReference type="GO" id="GO:0008757">
    <property type="term" value="F:S-adenosylmethionine-dependent methyltransferase activity"/>
    <property type="evidence" value="ECO:0007669"/>
    <property type="project" value="InterPro"/>
</dbReference>
<feature type="domain" description="Methyltransferase type 11" evidence="4">
    <location>
        <begin position="447"/>
        <end position="538"/>
    </location>
</feature>
<dbReference type="PANTHER" id="PTHR12526">
    <property type="entry name" value="GLYCOSYLTRANSFERASE"/>
    <property type="match status" value="1"/>
</dbReference>
<dbReference type="STRING" id="1396821.SAMN05444515_12323"/>
<dbReference type="Gene3D" id="3.40.50.2000">
    <property type="entry name" value="Glycogen Phosphorylase B"/>
    <property type="match status" value="2"/>
</dbReference>
<evidence type="ECO:0000256" key="2">
    <source>
        <dbReference type="ARBA" id="ARBA00022679"/>
    </source>
</evidence>
<keyword evidence="2 6" id="KW-0808">Transferase</keyword>
<evidence type="ECO:0000259" key="3">
    <source>
        <dbReference type="Pfam" id="PF00534"/>
    </source>
</evidence>
<keyword evidence="1" id="KW-0328">Glycosyltransferase</keyword>
<dbReference type="Pfam" id="PF00534">
    <property type="entry name" value="Glycos_transf_1"/>
    <property type="match status" value="1"/>
</dbReference>
<dbReference type="Pfam" id="PF13439">
    <property type="entry name" value="Glyco_transf_4"/>
    <property type="match status" value="1"/>
</dbReference>
<dbReference type="SUPFAM" id="SSF53756">
    <property type="entry name" value="UDP-Glycosyltransferase/glycogen phosphorylase"/>
    <property type="match status" value="1"/>
</dbReference>
<feature type="domain" description="Glycosyl transferase family 1" evidence="3">
    <location>
        <begin position="211"/>
        <end position="376"/>
    </location>
</feature>
<evidence type="ECO:0000256" key="1">
    <source>
        <dbReference type="ARBA" id="ARBA00022676"/>
    </source>
</evidence>
<name>A0A1H7RIF1_9GAMM</name>
<dbReference type="RefSeq" id="WP_090255628.1">
    <property type="nucleotide sequence ID" value="NZ_FOAA01000023.1"/>
</dbReference>
<dbReference type="AlphaFoldDB" id="A0A1H7RIF1"/>
<feature type="domain" description="Glycosyltransferase subfamily 4-like N-terminal" evidence="5">
    <location>
        <begin position="27"/>
        <end position="203"/>
    </location>
</feature>